<dbReference type="KEGG" id="sfol:H3H32_02995"/>
<protein>
    <submittedName>
        <fullName evidence="1">Regulator</fullName>
    </submittedName>
</protein>
<dbReference type="Pfam" id="PF07494">
    <property type="entry name" value="Reg_prop"/>
    <property type="match status" value="2"/>
</dbReference>
<dbReference type="InterPro" id="IPR011110">
    <property type="entry name" value="Reg_prop"/>
</dbReference>
<dbReference type="EMBL" id="CP059732">
    <property type="protein sequence ID" value="QMW03941.1"/>
    <property type="molecule type" value="Genomic_DNA"/>
</dbReference>
<dbReference type="SUPFAM" id="SSF48208">
    <property type="entry name" value="Six-hairpin glycosidases"/>
    <property type="match status" value="1"/>
</dbReference>
<name>A0A7G5GYJ9_9BACT</name>
<dbReference type="AlphaFoldDB" id="A0A7G5GYJ9"/>
<dbReference type="SUPFAM" id="SSF63829">
    <property type="entry name" value="Calcium-dependent phosphotriesterase"/>
    <property type="match status" value="2"/>
</dbReference>
<proteinExistence type="predicted"/>
<evidence type="ECO:0000313" key="2">
    <source>
        <dbReference type="Proteomes" id="UP000515369"/>
    </source>
</evidence>
<dbReference type="Gene3D" id="2.130.10.10">
    <property type="entry name" value="YVTN repeat-like/Quinoprotein amine dehydrogenase"/>
    <property type="match status" value="2"/>
</dbReference>
<sequence length="785" mass="89614">MRSRSQQNLSRQFVAGLRVYAISPRYGIYLQTSHKLRQCLCIIGISLWGWACSSETHSDTHNASLTTYSDTAFQQEYHEPYPVGQDEKANDIRSISVDRQGVVWIATGAGIFSKKADQNEWMPMLPATKQGPAFSVVVDNQSVVWVGTWNGLYRYKNNLAEHIAGLDAPISTVAVAQEGVYALGPLGVWLINAKGVQKKNFILPRSIRNALSDSHDGLWVTTDVGLYHVTDQASTVFQNTDQLLSASTKGIAFDSAHNLWVAGLGGITILRQDKPKQVLQPAQGIPSVFVTCVERAPDGDMWIGTETGIVRYRPDGCHSLRFSRRWLLDDHVTDIAFDTQGNAWIATVKGVSAIKHRSMNLAQKQDYFYDVLMKRHIRSPWIAGQCRLPIQGDITTWEPDDDDNDGEYTANYLAMECFRYAATKNPDAKAKAKKAFDFLKLLQEVTGTDGFFARTIVPATWTRVDDGNRTFSPRERADELVKEPRFKPVEVRWRKSKDGKWLWKGDTSSDELCGHMMGYYVYYELVADEAEKVVVRNHIARIVDHLIANGFTLTDVDGKHTRWGVWSPDKLNHDPDWVPDRNQNSMELLAFLKLAAHVTGKPIYEQRYRQLIDKEGYLDNMAKISQQNPAWFIYFDVMLSAYIYPILLRCEKDPKTRSFYENHIDNWLVQRKADKNPLINFLYCYSRDKKVELAPSVDFLVDTPLDLINWTVDHTKREDISIVRTPVLDELQVSELPPASIRTVVRWDKNPWSAINGQPDIEREPVFWLLPYWMGRYLGMIESTK</sequence>
<gene>
    <name evidence="1" type="ORF">H3H32_02995</name>
</gene>
<reference evidence="1 2" key="1">
    <citation type="submission" date="2020-07" db="EMBL/GenBank/DDBJ databases">
        <title>Spirosoma foliorum sp. nov., isolated from the leaves on the Nejang mountain Korea, Republic of.</title>
        <authorList>
            <person name="Ho H."/>
            <person name="Lee Y.-J."/>
            <person name="Nurcahyanto D.-A."/>
            <person name="Kim S.-G."/>
        </authorList>
    </citation>
    <scope>NUCLEOTIDE SEQUENCE [LARGE SCALE GENOMIC DNA]</scope>
    <source>
        <strain evidence="1 2">PL0136</strain>
    </source>
</reference>
<dbReference type="Proteomes" id="UP000515369">
    <property type="component" value="Chromosome"/>
</dbReference>
<accession>A0A7G5GYJ9</accession>
<dbReference type="InterPro" id="IPR015943">
    <property type="entry name" value="WD40/YVTN_repeat-like_dom_sf"/>
</dbReference>
<dbReference type="RefSeq" id="WP_182461197.1">
    <property type="nucleotide sequence ID" value="NZ_CP059732.1"/>
</dbReference>
<keyword evidence="2" id="KW-1185">Reference proteome</keyword>
<organism evidence="1 2">
    <name type="scientific">Spirosoma foliorum</name>
    <dbReference type="NCBI Taxonomy" id="2710596"/>
    <lineage>
        <taxon>Bacteria</taxon>
        <taxon>Pseudomonadati</taxon>
        <taxon>Bacteroidota</taxon>
        <taxon>Cytophagia</taxon>
        <taxon>Cytophagales</taxon>
        <taxon>Cytophagaceae</taxon>
        <taxon>Spirosoma</taxon>
    </lineage>
</organism>
<dbReference type="GO" id="GO:0005975">
    <property type="term" value="P:carbohydrate metabolic process"/>
    <property type="evidence" value="ECO:0007669"/>
    <property type="project" value="InterPro"/>
</dbReference>
<dbReference type="InterPro" id="IPR008928">
    <property type="entry name" value="6-hairpin_glycosidase_sf"/>
</dbReference>
<evidence type="ECO:0000313" key="1">
    <source>
        <dbReference type="EMBL" id="QMW03941.1"/>
    </source>
</evidence>